<evidence type="ECO:0000313" key="1">
    <source>
        <dbReference type="EMBL" id="RNA06240.1"/>
    </source>
</evidence>
<dbReference type="AlphaFoldDB" id="A0A3M7Q4A5"/>
<organism evidence="1 2">
    <name type="scientific">Brachionus plicatilis</name>
    <name type="common">Marine rotifer</name>
    <name type="synonym">Brachionus muelleri</name>
    <dbReference type="NCBI Taxonomy" id="10195"/>
    <lineage>
        <taxon>Eukaryota</taxon>
        <taxon>Metazoa</taxon>
        <taxon>Spiralia</taxon>
        <taxon>Gnathifera</taxon>
        <taxon>Rotifera</taxon>
        <taxon>Eurotatoria</taxon>
        <taxon>Monogononta</taxon>
        <taxon>Pseudotrocha</taxon>
        <taxon>Ploima</taxon>
        <taxon>Brachionidae</taxon>
        <taxon>Brachionus</taxon>
    </lineage>
</organism>
<gene>
    <name evidence="1" type="ORF">BpHYR1_032518</name>
</gene>
<accession>A0A3M7Q4A5</accession>
<dbReference type="EMBL" id="REGN01007455">
    <property type="protein sequence ID" value="RNA06240.1"/>
    <property type="molecule type" value="Genomic_DNA"/>
</dbReference>
<protein>
    <submittedName>
        <fullName evidence="1">Uncharacterized protein</fullName>
    </submittedName>
</protein>
<comment type="caution">
    <text evidence="1">The sequence shown here is derived from an EMBL/GenBank/DDBJ whole genome shotgun (WGS) entry which is preliminary data.</text>
</comment>
<name>A0A3M7Q4A5_BRAPC</name>
<reference evidence="1 2" key="1">
    <citation type="journal article" date="2018" name="Sci. Rep.">
        <title>Genomic signatures of local adaptation to the degree of environmental predictability in rotifers.</title>
        <authorList>
            <person name="Franch-Gras L."/>
            <person name="Hahn C."/>
            <person name="Garcia-Roger E.M."/>
            <person name="Carmona M.J."/>
            <person name="Serra M."/>
            <person name="Gomez A."/>
        </authorList>
    </citation>
    <scope>NUCLEOTIDE SEQUENCE [LARGE SCALE GENOMIC DNA]</scope>
    <source>
        <strain evidence="1">HYR1</strain>
    </source>
</reference>
<proteinExistence type="predicted"/>
<sequence length="107" mass="12662">MEEYLYPEKDLGKLLCSIKDFKKFHLTRYNKTLKIIRKTLQTPPWSSAAFMKNRQLIKKKGSYISLKNQIKIKSYILSSFEILNPGLLSKNDKIKVLVENQLSQYYQ</sequence>
<keyword evidence="2" id="KW-1185">Reference proteome</keyword>
<dbReference type="Proteomes" id="UP000276133">
    <property type="component" value="Unassembled WGS sequence"/>
</dbReference>
<evidence type="ECO:0000313" key="2">
    <source>
        <dbReference type="Proteomes" id="UP000276133"/>
    </source>
</evidence>